<feature type="non-terminal residue" evidence="1">
    <location>
        <position position="1"/>
    </location>
</feature>
<accession>A0A0F9JEN2</accession>
<name>A0A0F9JEN2_9ZZZZ</name>
<comment type="caution">
    <text evidence="1">The sequence shown here is derived from an EMBL/GenBank/DDBJ whole genome shotgun (WGS) entry which is preliminary data.</text>
</comment>
<sequence>FLNPQIIFDVDLSEYYSTGSIDLDEISLEFDYLTTILNDESSIFSQYALINEDIIFSIQNEYLEFESFSLENSKISFSREEINNFLIYNKENDKYFIRLRLEYEWSCIIKVNLGGTSRIEILSSVQLVKYNLNVKYTSTETERISAFESSNPHDLAAINAPNYVETDTGIVVFPDDSEVDIGINSGFLRNIDTRQRLMIRQDLSYSFPDSQLSPISILVDQSYSDTILRFKKPIGYLESPTGFYINNSKRFSFITEFDVASVELYWFDGTEHLIGEMQPNLLEMNKFEYLWSTIDIDTGATSGDIIDVLIRLTDALLATNDYHYYFEADFVAPTPSISVGDGIQNFETEVSNPFTNIDFDSSVLPSYGWYEQFTSYDPSYMTSSLSPDDHSSAYTIDPLNMQNNFPNENTQEDWSSWNLNYDSQITASSFNNGDFNSYLNTPSDYIVPDQPEDFNVSLATQGDLSSIGSPKTTINAINNPIITGGQKAGPNEWNDWSWTYGSGSTDYGTLTNNDGDTNRIDATLYPSTEYLGLMFPESDLYNGDPTPPFSSFPWQSSPIASKLGPGPGNGEITAGGPATPSFCVVALGDSANIPSGSYVTKIEVTAFGYYSGAIDSTVTVGFNGGPGGGKDITFTSTTSYINTVTWDNLWASQYNDADVNGMTLWLRSDNGFQFGPLQHIDSVGVRVYYKAPDEYKHEYLIKWDVNDGSMSEIQNLWYEWKQTAARNTKMYTTTDGVNYNVEITGAALGSGTGYITGSFPIGPYVRNGDEVWIKVISDEGGDFDIRFDRLYIEYTAFVPDYSVDVEVEWSVPDLDLDSMDLKFAHSSTIPFDFFIWDYSGGGSWYKIVGSSPFSLASQYYDGSNTVKVKYVTDHSSSGFTLDIDMLKIDYTYIPRGDRFADITKTITDSFLNQYDSGFGNYKKLYDVTIQFDYQYLVDIPSYAQFAKFFIDSTEFDLIKDGSWHSFSNTFEFDSTSLDDFSVKFEISNGDLNLNNMDYDITFECLDTSDNIVLHQSFLVEFPDEGNIPQFEKEYGLWVINTTYDFVTINDGLTYYNKYGRTNKLEIIFNIKADGSWYNEALIYATNTSEAQRLSFDVSQYMRNNDLNSFEDFEIEYVISGHSTDLTVSDITLENNYQILEFYRTIDLNSGQVSAWKKFDSSRIATLNELGSLSEKFTIEYKVIEPSGNEAILSTYNGG</sequence>
<reference evidence="1" key="1">
    <citation type="journal article" date="2015" name="Nature">
        <title>Complex archaea that bridge the gap between prokaryotes and eukaryotes.</title>
        <authorList>
            <person name="Spang A."/>
            <person name="Saw J.H."/>
            <person name="Jorgensen S.L."/>
            <person name="Zaremba-Niedzwiedzka K."/>
            <person name="Martijn J."/>
            <person name="Lind A.E."/>
            <person name="van Eijk R."/>
            <person name="Schleper C."/>
            <person name="Guy L."/>
            <person name="Ettema T.J."/>
        </authorList>
    </citation>
    <scope>NUCLEOTIDE SEQUENCE</scope>
</reference>
<feature type="non-terminal residue" evidence="1">
    <location>
        <position position="1198"/>
    </location>
</feature>
<proteinExistence type="predicted"/>
<gene>
    <name evidence="1" type="ORF">LCGC14_1538700</name>
</gene>
<evidence type="ECO:0000313" key="1">
    <source>
        <dbReference type="EMBL" id="KKM60751.1"/>
    </source>
</evidence>
<dbReference type="EMBL" id="LAZR01011619">
    <property type="protein sequence ID" value="KKM60751.1"/>
    <property type="molecule type" value="Genomic_DNA"/>
</dbReference>
<dbReference type="AlphaFoldDB" id="A0A0F9JEN2"/>
<protein>
    <submittedName>
        <fullName evidence="1">Uncharacterized protein</fullName>
    </submittedName>
</protein>
<organism evidence="1">
    <name type="scientific">marine sediment metagenome</name>
    <dbReference type="NCBI Taxonomy" id="412755"/>
    <lineage>
        <taxon>unclassified sequences</taxon>
        <taxon>metagenomes</taxon>
        <taxon>ecological metagenomes</taxon>
    </lineage>
</organism>